<dbReference type="SUPFAM" id="SSF46934">
    <property type="entry name" value="UBA-like"/>
    <property type="match status" value="1"/>
</dbReference>
<dbReference type="PANTHER" id="PTHR22770:SF47">
    <property type="entry name" value="E3 UBIQUITIN-PROTEIN LIGASE RNF216"/>
    <property type="match status" value="1"/>
</dbReference>
<dbReference type="Gene3D" id="3.30.40.10">
    <property type="entry name" value="Zinc/RING finger domain, C3HC4 (zinc finger)"/>
    <property type="match status" value="1"/>
</dbReference>
<keyword evidence="3" id="KW-0479">Metal-binding</keyword>
<keyword evidence="4" id="KW-0677">Repeat</keyword>
<keyword evidence="12" id="KW-1185">Reference proteome</keyword>
<dbReference type="InterPro" id="IPR044066">
    <property type="entry name" value="TRIAD_supradom"/>
</dbReference>
<dbReference type="SUPFAM" id="SSF57850">
    <property type="entry name" value="RING/U-box"/>
    <property type="match status" value="2"/>
</dbReference>
<dbReference type="HOGENOM" id="CLU_018623_0_0_1"/>
<feature type="coiled-coil region" evidence="8">
    <location>
        <begin position="168"/>
        <end position="196"/>
    </location>
</feature>
<dbReference type="PROSITE" id="PS51140">
    <property type="entry name" value="CUE"/>
    <property type="match status" value="1"/>
</dbReference>
<dbReference type="Proteomes" id="UP000027730">
    <property type="component" value="Unassembled WGS sequence"/>
</dbReference>
<evidence type="ECO:0000256" key="6">
    <source>
        <dbReference type="ARBA" id="ARBA00022786"/>
    </source>
</evidence>
<keyword evidence="8" id="KW-0175">Coiled coil</keyword>
<evidence type="ECO:0000256" key="7">
    <source>
        <dbReference type="ARBA" id="ARBA00022833"/>
    </source>
</evidence>
<dbReference type="GeneID" id="25408116"/>
<dbReference type="CDD" id="cd20353">
    <property type="entry name" value="Rcat_RBR_RNF216"/>
    <property type="match status" value="1"/>
</dbReference>
<feature type="domain" description="RING-type" evidence="10">
    <location>
        <begin position="337"/>
        <end position="557"/>
    </location>
</feature>
<dbReference type="Gene3D" id="1.20.120.1750">
    <property type="match status" value="1"/>
</dbReference>
<name>A0A074WM81_9PEZI</name>
<feature type="domain" description="CUE" evidence="9">
    <location>
        <begin position="123"/>
        <end position="166"/>
    </location>
</feature>
<keyword evidence="2" id="KW-0808">Transferase</keyword>
<organism evidence="11 12">
    <name type="scientific">Aureobasidium namibiae CBS 147.97</name>
    <dbReference type="NCBI Taxonomy" id="1043004"/>
    <lineage>
        <taxon>Eukaryota</taxon>
        <taxon>Fungi</taxon>
        <taxon>Dikarya</taxon>
        <taxon>Ascomycota</taxon>
        <taxon>Pezizomycotina</taxon>
        <taxon>Dothideomycetes</taxon>
        <taxon>Dothideomycetidae</taxon>
        <taxon>Dothideales</taxon>
        <taxon>Saccotheciaceae</taxon>
        <taxon>Aureobasidium</taxon>
    </lineage>
</organism>
<dbReference type="GO" id="GO:0016740">
    <property type="term" value="F:transferase activity"/>
    <property type="evidence" value="ECO:0007669"/>
    <property type="project" value="UniProtKB-KW"/>
</dbReference>
<reference evidence="11 12" key="1">
    <citation type="journal article" date="2014" name="BMC Genomics">
        <title>Genome sequencing of four Aureobasidium pullulans varieties: biotechnological potential, stress tolerance, and description of new species.</title>
        <authorList>
            <person name="Gostin Ar C."/>
            <person name="Ohm R.A."/>
            <person name="Kogej T."/>
            <person name="Sonjak S."/>
            <person name="Turk M."/>
            <person name="Zajc J."/>
            <person name="Zalar P."/>
            <person name="Grube M."/>
            <person name="Sun H."/>
            <person name="Han J."/>
            <person name="Sharma A."/>
            <person name="Chiniquy J."/>
            <person name="Ngan C.Y."/>
            <person name="Lipzen A."/>
            <person name="Barry K."/>
            <person name="Grigoriev I.V."/>
            <person name="Gunde-Cimerman N."/>
        </authorList>
    </citation>
    <scope>NUCLEOTIDE SEQUENCE [LARGE SCALE GENOMIC DNA]</scope>
    <source>
        <strain evidence="11 12">CBS 147.97</strain>
    </source>
</reference>
<dbReference type="AlphaFoldDB" id="A0A074WM81"/>
<keyword evidence="7" id="KW-0862">Zinc</keyword>
<dbReference type="InterPro" id="IPR003892">
    <property type="entry name" value="CUE"/>
</dbReference>
<evidence type="ECO:0008006" key="13">
    <source>
        <dbReference type="Google" id="ProtNLM"/>
    </source>
</evidence>
<dbReference type="STRING" id="1043004.A0A074WM81"/>
<accession>A0A074WM81</accession>
<dbReference type="InterPro" id="IPR047545">
    <property type="entry name" value="BRcat_RBR_RNF216"/>
</dbReference>
<dbReference type="PANTHER" id="PTHR22770">
    <property type="entry name" value="UBIQUITIN CONJUGATING ENZYME 7 INTERACTING PROTEIN-RELATED"/>
    <property type="match status" value="1"/>
</dbReference>
<gene>
    <name evidence="11" type="ORF">M436DRAFT_24027</name>
</gene>
<comment type="pathway">
    <text evidence="1">Protein modification; protein ubiquitination.</text>
</comment>
<evidence type="ECO:0000256" key="4">
    <source>
        <dbReference type="ARBA" id="ARBA00022737"/>
    </source>
</evidence>
<dbReference type="GO" id="GO:0043130">
    <property type="term" value="F:ubiquitin binding"/>
    <property type="evidence" value="ECO:0007669"/>
    <property type="project" value="InterPro"/>
</dbReference>
<evidence type="ECO:0000256" key="2">
    <source>
        <dbReference type="ARBA" id="ARBA00022679"/>
    </source>
</evidence>
<evidence type="ECO:0000313" key="12">
    <source>
        <dbReference type="Proteomes" id="UP000027730"/>
    </source>
</evidence>
<dbReference type="InterPro" id="IPR009060">
    <property type="entry name" value="UBA-like_sf"/>
</dbReference>
<dbReference type="Pfam" id="PF26200">
    <property type="entry name" value="Rcat_RNF216"/>
    <property type="match status" value="1"/>
</dbReference>
<evidence type="ECO:0000313" key="11">
    <source>
        <dbReference type="EMBL" id="KEQ72689.1"/>
    </source>
</evidence>
<evidence type="ECO:0000256" key="1">
    <source>
        <dbReference type="ARBA" id="ARBA00004906"/>
    </source>
</evidence>
<keyword evidence="6" id="KW-0833">Ubl conjugation pathway</keyword>
<dbReference type="EMBL" id="KL584711">
    <property type="protein sequence ID" value="KEQ72689.1"/>
    <property type="molecule type" value="Genomic_DNA"/>
</dbReference>
<dbReference type="RefSeq" id="XP_013426495.1">
    <property type="nucleotide sequence ID" value="XM_013571041.1"/>
</dbReference>
<keyword evidence="5" id="KW-0863">Zinc-finger</keyword>
<evidence type="ECO:0000259" key="10">
    <source>
        <dbReference type="PROSITE" id="PS51873"/>
    </source>
</evidence>
<evidence type="ECO:0000256" key="3">
    <source>
        <dbReference type="ARBA" id="ARBA00022723"/>
    </source>
</evidence>
<evidence type="ECO:0000259" key="9">
    <source>
        <dbReference type="PROSITE" id="PS51140"/>
    </source>
</evidence>
<dbReference type="GO" id="GO:0008270">
    <property type="term" value="F:zinc ion binding"/>
    <property type="evidence" value="ECO:0007669"/>
    <property type="project" value="UniProtKB-KW"/>
</dbReference>
<dbReference type="InterPro" id="IPR051628">
    <property type="entry name" value="LUBAC_E3_Ligases"/>
</dbReference>
<dbReference type="InterPro" id="IPR047546">
    <property type="entry name" value="Rcat_RBR_RNF216"/>
</dbReference>
<dbReference type="InterPro" id="IPR013083">
    <property type="entry name" value="Znf_RING/FYVE/PHD"/>
</dbReference>
<feature type="non-terminal residue" evidence="11">
    <location>
        <position position="605"/>
    </location>
</feature>
<sequence length="605" mass="68053">MAPVKRTHDVISIPSDSGEDDLVQLARPHKKTRMDKLNWGPAFEMDDYMARNNLHAERMRNGSINDDRNAANQAAPGALAPVPPTAHDHFVLGLPHQYRPFAKQEALNLQDDSIVITDTAPTPERSKLDQILDVVPDVSHDHATQLLETHHGDLEKILDMLLEGKYPKESEKRAAEQAAKEAALKEQKAAEEAEKESLLNPQCTLSGKMKDVIIELLKDEFNTIPVKYIREVQKDKKHLYATYLALNEAKHTDPCPYGKTPWRPNRDPDFDILQALRHDSANIPHVKQQFEAARKAAIEANCHRRKTTTQKVRAEMEAAEKAAEELNALETAKATGTVVECAACYDEYAPHKVVECDSADRHIVCFDCMKTYLGSEVGQGSSKLTCPGGCGDTFREPQLRLIPDVDALTDRLMRMRQENDLRTAGIDDVESCPFCDFKSVCLPIDVDFEFHCQSPTCKVTSCRKCKDKSHIPDSCEENQRKRDKESALSHRHRIEEARSKALIRNCNKCKQPFIKSDGCNKMTCPQCGNLQCYLCSVDVTADYAHFNAPHSKCPVYSANISLEDQHAQEVKEAAETAQAEVLREHPELDQEDLDIRFFDTAVEAK</sequence>
<dbReference type="OrthoDB" id="10009520at2759"/>
<proteinExistence type="predicted"/>
<protein>
    <recommendedName>
        <fullName evidence="13">RING-type domain-containing protein</fullName>
    </recommendedName>
</protein>
<evidence type="ECO:0000256" key="8">
    <source>
        <dbReference type="SAM" id="Coils"/>
    </source>
</evidence>
<dbReference type="PROSITE" id="PS51873">
    <property type="entry name" value="TRIAD"/>
    <property type="match status" value="1"/>
</dbReference>
<dbReference type="CDD" id="cd20339">
    <property type="entry name" value="BRcat_RBR_RNF216"/>
    <property type="match status" value="1"/>
</dbReference>
<evidence type="ECO:0000256" key="5">
    <source>
        <dbReference type="ARBA" id="ARBA00022771"/>
    </source>
</evidence>